<reference evidence="4" key="1">
    <citation type="submission" date="2016-10" db="EMBL/GenBank/DDBJ databases">
        <authorList>
            <person name="de Groot N.N."/>
        </authorList>
    </citation>
    <scope>NUCLEOTIDE SEQUENCE [LARGE SCALE GENOMIC DNA]</scope>
    <source>
        <strain evidence="4">CGMCC 1.10697</strain>
    </source>
</reference>
<dbReference type="Proteomes" id="UP000199113">
    <property type="component" value="Unassembled WGS sequence"/>
</dbReference>
<dbReference type="EMBL" id="FOKC01000005">
    <property type="protein sequence ID" value="SFB21074.1"/>
    <property type="molecule type" value="Genomic_DNA"/>
</dbReference>
<dbReference type="STRING" id="748909.SAMN05192575_10563"/>
<evidence type="ECO:0000256" key="1">
    <source>
        <dbReference type="SAM" id="MobiDB-lite"/>
    </source>
</evidence>
<dbReference type="AlphaFoldDB" id="A0A1I0Z661"/>
<dbReference type="RefSeq" id="WP_091198872.1">
    <property type="nucleotide sequence ID" value="NZ_FOKC01000005.1"/>
</dbReference>
<dbReference type="PROSITE" id="PS51257">
    <property type="entry name" value="PROKAR_LIPOPROTEIN"/>
    <property type="match status" value="1"/>
</dbReference>
<gene>
    <name evidence="3" type="ORF">CXG46_16185</name>
    <name evidence="4" type="ORF">SAMN05192575_10563</name>
</gene>
<proteinExistence type="predicted"/>
<dbReference type="OrthoDB" id="3786712at2"/>
<evidence type="ECO:0000313" key="6">
    <source>
        <dbReference type="Proteomes" id="UP000233565"/>
    </source>
</evidence>
<evidence type="ECO:0000313" key="5">
    <source>
        <dbReference type="Proteomes" id="UP000199113"/>
    </source>
</evidence>
<evidence type="ECO:0000256" key="2">
    <source>
        <dbReference type="SAM" id="SignalP"/>
    </source>
</evidence>
<feature type="region of interest" description="Disordered" evidence="1">
    <location>
        <begin position="145"/>
        <end position="166"/>
    </location>
</feature>
<accession>A0A1I0Z661</accession>
<feature type="signal peptide" evidence="2">
    <location>
        <begin position="1"/>
        <end position="24"/>
    </location>
</feature>
<evidence type="ECO:0008006" key="7">
    <source>
        <dbReference type="Google" id="ProtNLM"/>
    </source>
</evidence>
<sequence>MNIRTRISVTTAVLLVGAVTSACGGDSGGGGGAPTDASETSFCDTQSSLLEDLLPDDMTNPQVPTNDEMAAAVKNWGKKLEEVGTPDDIPDDARAGFEAVVQQARDINADDFSVEKLEELEQGGKDASAEVKEQAAAFSDYLTEKCGNPMDDLELPEMPELPGSTE</sequence>
<name>A0A1I0Z661_9ACTN</name>
<organism evidence="4 5">
    <name type="scientific">Nocardioides alpinus</name>
    <dbReference type="NCBI Taxonomy" id="748909"/>
    <lineage>
        <taxon>Bacteria</taxon>
        <taxon>Bacillati</taxon>
        <taxon>Actinomycetota</taxon>
        <taxon>Actinomycetes</taxon>
        <taxon>Propionibacteriales</taxon>
        <taxon>Nocardioidaceae</taxon>
        <taxon>Nocardioides</taxon>
    </lineage>
</organism>
<reference evidence="3 6" key="2">
    <citation type="submission" date="2017-12" db="EMBL/GenBank/DDBJ databases">
        <title>Pharmacopeia of the Arctic Ocean.</title>
        <authorList>
            <person name="Collins E."/>
            <person name="Ducluzeau A.-L."/>
        </authorList>
    </citation>
    <scope>NUCLEOTIDE SEQUENCE [LARGE SCALE GENOMIC DNA]</scope>
    <source>
        <strain evidence="3 6">DSM 23325</strain>
    </source>
</reference>
<feature type="chain" id="PRO_5011727017" description="Lipoprotein" evidence="2">
    <location>
        <begin position="25"/>
        <end position="166"/>
    </location>
</feature>
<evidence type="ECO:0000313" key="3">
    <source>
        <dbReference type="EMBL" id="PKH38292.1"/>
    </source>
</evidence>
<dbReference type="EMBL" id="PJBV01000034">
    <property type="protein sequence ID" value="PKH38292.1"/>
    <property type="molecule type" value="Genomic_DNA"/>
</dbReference>
<keyword evidence="2" id="KW-0732">Signal</keyword>
<protein>
    <recommendedName>
        <fullName evidence="7">Lipoprotein</fullName>
    </recommendedName>
</protein>
<dbReference type="Proteomes" id="UP000233565">
    <property type="component" value="Unassembled WGS sequence"/>
</dbReference>
<keyword evidence="6" id="KW-1185">Reference proteome</keyword>
<evidence type="ECO:0000313" key="4">
    <source>
        <dbReference type="EMBL" id="SFB21074.1"/>
    </source>
</evidence>